<gene>
    <name evidence="2" type="ordered locus">BURPS1106A_1068</name>
</gene>
<protein>
    <submittedName>
        <fullName evidence="2">Uncharacterized protein</fullName>
    </submittedName>
</protein>
<accession>A3NSM7</accession>
<feature type="region of interest" description="Disordered" evidence="1">
    <location>
        <begin position="1"/>
        <end position="38"/>
    </location>
</feature>
<dbReference type="AlphaFoldDB" id="A3NSM7"/>
<dbReference type="KEGG" id="bpl:BURPS1106A_1068"/>
<sequence length="38" mass="3976">MTRATRACAPPDLRRPFPHPPAPAGRASAGIGRPPPKC</sequence>
<reference evidence="2 3" key="1">
    <citation type="submission" date="2007-02" db="EMBL/GenBank/DDBJ databases">
        <authorList>
            <person name="DeShazer D."/>
            <person name="Woods D.E."/>
            <person name="Nierman W.C."/>
        </authorList>
    </citation>
    <scope>NUCLEOTIDE SEQUENCE [LARGE SCALE GENOMIC DNA]</scope>
    <source>
        <strain evidence="2 3">1106a</strain>
    </source>
</reference>
<evidence type="ECO:0000313" key="3">
    <source>
        <dbReference type="Proteomes" id="UP000006738"/>
    </source>
</evidence>
<dbReference type="Proteomes" id="UP000006738">
    <property type="component" value="Chromosome I"/>
</dbReference>
<organism evidence="2 3">
    <name type="scientific">Burkholderia pseudomallei (strain 1106a)</name>
    <dbReference type="NCBI Taxonomy" id="357348"/>
    <lineage>
        <taxon>Bacteria</taxon>
        <taxon>Pseudomonadati</taxon>
        <taxon>Pseudomonadota</taxon>
        <taxon>Betaproteobacteria</taxon>
        <taxon>Burkholderiales</taxon>
        <taxon>Burkholderiaceae</taxon>
        <taxon>Burkholderia</taxon>
        <taxon>pseudomallei group</taxon>
    </lineage>
</organism>
<proteinExistence type="predicted"/>
<evidence type="ECO:0000256" key="1">
    <source>
        <dbReference type="SAM" id="MobiDB-lite"/>
    </source>
</evidence>
<dbReference type="HOGENOM" id="CLU_3325581_0_0_4"/>
<evidence type="ECO:0000313" key="2">
    <source>
        <dbReference type="EMBL" id="ABN90407.1"/>
    </source>
</evidence>
<dbReference type="EMBL" id="CP000572">
    <property type="protein sequence ID" value="ABN90407.1"/>
    <property type="molecule type" value="Genomic_DNA"/>
</dbReference>
<name>A3NSM7_BURP0</name>